<dbReference type="Gene3D" id="3.30.2090.10">
    <property type="entry name" value="Multidrug efflux transporter AcrB TolC docking domain, DN and DC subdomains"/>
    <property type="match status" value="1"/>
</dbReference>
<gene>
    <name evidence="2" type="ORF">ENJ63_01510</name>
</gene>
<dbReference type="Gene3D" id="1.20.1640.10">
    <property type="entry name" value="Multidrug efflux transporter AcrB transmembrane domain"/>
    <property type="match status" value="1"/>
</dbReference>
<proteinExistence type="predicted"/>
<name>A0A7V2SXN2_9BACT</name>
<comment type="caution">
    <text evidence="2">The sequence shown here is derived from an EMBL/GenBank/DDBJ whole genome shotgun (WGS) entry which is preliminary data.</text>
</comment>
<dbReference type="Pfam" id="PF00873">
    <property type="entry name" value="ACR_tran"/>
    <property type="match status" value="1"/>
</dbReference>
<keyword evidence="1" id="KW-0472">Membrane</keyword>
<keyword evidence="1" id="KW-0812">Transmembrane</keyword>
<evidence type="ECO:0000313" key="2">
    <source>
        <dbReference type="EMBL" id="HFC46539.1"/>
    </source>
</evidence>
<dbReference type="AlphaFoldDB" id="A0A7V2SXN2"/>
<feature type="transmembrane region" description="Helical" evidence="1">
    <location>
        <begin position="12"/>
        <end position="29"/>
    </location>
</feature>
<dbReference type="GO" id="GO:0005886">
    <property type="term" value="C:plasma membrane"/>
    <property type="evidence" value="ECO:0007669"/>
    <property type="project" value="TreeGrafter"/>
</dbReference>
<organism evidence="2">
    <name type="scientific">Dissulfuribacter thermophilus</name>
    <dbReference type="NCBI Taxonomy" id="1156395"/>
    <lineage>
        <taxon>Bacteria</taxon>
        <taxon>Pseudomonadati</taxon>
        <taxon>Thermodesulfobacteriota</taxon>
        <taxon>Dissulfuribacteria</taxon>
        <taxon>Dissulfuribacterales</taxon>
        <taxon>Dissulfuribacteraceae</taxon>
        <taxon>Dissulfuribacter</taxon>
    </lineage>
</organism>
<dbReference type="EMBL" id="DRND01000129">
    <property type="protein sequence ID" value="HFC46539.1"/>
    <property type="molecule type" value="Genomic_DNA"/>
</dbReference>
<dbReference type="PRINTS" id="PR00702">
    <property type="entry name" value="ACRIFLAVINRP"/>
</dbReference>
<dbReference type="GO" id="GO:0042910">
    <property type="term" value="F:xenobiotic transmembrane transporter activity"/>
    <property type="evidence" value="ECO:0007669"/>
    <property type="project" value="TreeGrafter"/>
</dbReference>
<evidence type="ECO:0000256" key="1">
    <source>
        <dbReference type="SAM" id="Phobius"/>
    </source>
</evidence>
<protein>
    <submittedName>
        <fullName evidence="2">Efflux RND transporter permease subunit</fullName>
    </submittedName>
</protein>
<sequence length="251" mass="28227">MNIAELSIKKSVITWTMTVVMLFLGYFAYEGLPRLEDPEFAIKEAVIVTPYPGASPREVQEEVTEVIEKAVQEMGQLKKVVSYSSRGMSLVHVYIKDQYRKEQLPQVWDELRRRMADHEHELPPGAGPITVNDDFGDVFGVYFGLVGEGYTYAELKTVAEFLQRELLTVQDVKKIELFGLRKEAVYVEISRAKMAALGITQADIYNALRAKNLAVDSGRIEFGVEYLAINPTGEFKSEKDFGNLFIASKGG</sequence>
<feature type="non-terminal residue" evidence="2">
    <location>
        <position position="251"/>
    </location>
</feature>
<dbReference type="InterPro" id="IPR027463">
    <property type="entry name" value="AcrB_DN_DC_subdom"/>
</dbReference>
<dbReference type="InterPro" id="IPR001036">
    <property type="entry name" value="Acrflvin-R"/>
</dbReference>
<dbReference type="SUPFAM" id="SSF82693">
    <property type="entry name" value="Multidrug efflux transporter AcrB pore domain, PN1, PN2, PC1 and PC2 subdomains"/>
    <property type="match status" value="2"/>
</dbReference>
<dbReference type="Proteomes" id="UP000885797">
    <property type="component" value="Unassembled WGS sequence"/>
</dbReference>
<dbReference type="Gene3D" id="3.30.70.1430">
    <property type="entry name" value="Multidrug efflux transporter AcrB pore domain"/>
    <property type="match status" value="1"/>
</dbReference>
<dbReference type="Gene3D" id="3.30.70.1320">
    <property type="entry name" value="Multidrug efflux transporter AcrB pore domain like"/>
    <property type="match status" value="1"/>
</dbReference>
<dbReference type="PANTHER" id="PTHR32063:SF18">
    <property type="entry name" value="CATION EFFLUX SYSTEM PROTEIN"/>
    <property type="match status" value="1"/>
</dbReference>
<dbReference type="PANTHER" id="PTHR32063">
    <property type="match status" value="1"/>
</dbReference>
<keyword evidence="1" id="KW-1133">Transmembrane helix</keyword>
<reference evidence="2" key="1">
    <citation type="journal article" date="2020" name="mSystems">
        <title>Genome- and Community-Level Interaction Insights into Carbon Utilization and Element Cycling Functions of Hydrothermarchaeota in Hydrothermal Sediment.</title>
        <authorList>
            <person name="Zhou Z."/>
            <person name="Liu Y."/>
            <person name="Xu W."/>
            <person name="Pan J."/>
            <person name="Luo Z.H."/>
            <person name="Li M."/>
        </authorList>
    </citation>
    <scope>NUCLEOTIDE SEQUENCE [LARGE SCALE GENOMIC DNA]</scope>
    <source>
        <strain evidence="2">HyVt-503</strain>
    </source>
</reference>
<dbReference type="SUPFAM" id="SSF82714">
    <property type="entry name" value="Multidrug efflux transporter AcrB TolC docking domain, DN and DC subdomains"/>
    <property type="match status" value="1"/>
</dbReference>
<accession>A0A7V2SXN2</accession>